<dbReference type="SMART" id="SM00066">
    <property type="entry name" value="GAL4"/>
    <property type="match status" value="1"/>
</dbReference>
<evidence type="ECO:0000313" key="9">
    <source>
        <dbReference type="Proteomes" id="UP000620104"/>
    </source>
</evidence>
<gene>
    <name evidence="8" type="ORF">NliqN6_1716</name>
</gene>
<keyword evidence="5" id="KW-0539">Nucleus</keyword>
<evidence type="ECO:0000313" key="8">
    <source>
        <dbReference type="EMBL" id="GHJ85314.1"/>
    </source>
</evidence>
<dbReference type="InterPro" id="IPR001138">
    <property type="entry name" value="Zn2Cys6_DnaBD"/>
</dbReference>
<proteinExistence type="predicted"/>
<keyword evidence="9" id="KW-1185">Reference proteome</keyword>
<organism evidence="8 9">
    <name type="scientific">Naganishia liquefaciens</name>
    <dbReference type="NCBI Taxonomy" id="104408"/>
    <lineage>
        <taxon>Eukaryota</taxon>
        <taxon>Fungi</taxon>
        <taxon>Dikarya</taxon>
        <taxon>Basidiomycota</taxon>
        <taxon>Agaricomycotina</taxon>
        <taxon>Tremellomycetes</taxon>
        <taxon>Filobasidiales</taxon>
        <taxon>Filobasidiaceae</taxon>
        <taxon>Naganishia</taxon>
    </lineage>
</organism>
<dbReference type="GO" id="GO:0006351">
    <property type="term" value="P:DNA-templated transcription"/>
    <property type="evidence" value="ECO:0007669"/>
    <property type="project" value="InterPro"/>
</dbReference>
<evidence type="ECO:0000256" key="1">
    <source>
        <dbReference type="ARBA" id="ARBA00004123"/>
    </source>
</evidence>
<evidence type="ECO:0000256" key="6">
    <source>
        <dbReference type="SAM" id="MobiDB-lite"/>
    </source>
</evidence>
<dbReference type="PANTHER" id="PTHR47338">
    <property type="entry name" value="ZN(II)2CYS6 TRANSCRIPTION FACTOR (EUROFUNG)-RELATED"/>
    <property type="match status" value="1"/>
</dbReference>
<dbReference type="CDD" id="cd12148">
    <property type="entry name" value="fungal_TF_MHR"/>
    <property type="match status" value="1"/>
</dbReference>
<feature type="region of interest" description="Disordered" evidence="6">
    <location>
        <begin position="1"/>
        <end position="97"/>
    </location>
</feature>
<feature type="compositionally biased region" description="Pro residues" evidence="6">
    <location>
        <begin position="201"/>
        <end position="210"/>
    </location>
</feature>
<sequence>MHPNDLPSLFAYNQYPYQHAAPPPPQPQPQQQQQQPHRYGDYPPAHPHPHPHPHLPPPLPLPPPGSLAYPASPAYYPPSSTASAPALPPPHAHTEPVKPILRRNQACLQCRRRKLRCDAVRPNCGTCTRSYHHAVRTNSQLNPRLECEYDDVEVLQQARQRGQDRVKRQRLSGGESPRPSVERTQNGGTTGQHAVREPVEQQPPPPPPPTTTTTTSFPLLDPAIVGPDAAPPPVPTPTANQPPTEIIANSGYALPANTLATGRWYEPNSSKASQVVAAQLAEIRTLKEQVAFLESRIRQPHAAAAAAAAEVNGVGNGAAATGGTPLDLLSAAAAHPQAAAAYQTPSSPLTMQPPTSARLTPGGKGYMRGPSTTAGSVKSDGGRSSIHELMIGESWGSSAAPVVLTAAAAAAAAASTTITGKSRMEDDEDKAESGEASGVSESAEVVEADRDGDRDGIQGMEQVMWDVLWSGWCKDLPEPSLMHHIVDVFFTSVPTVSRAFHYESFKHRMLLPPTHADFPKPILLHAMCAASARYTAKVYTVNPEEQPWINASQHLDQPAFEDDFGVRHSLWAIKHVHANLARGVDIYETCQALLLLANHYHIYARWVEGWTVIGMLGRLIVPLGLTGARSQLLAPTGNVIEQEERKLLAWMAVLYDIQSSTSGNWPGCIHFDEMDITMPTSLERFDRAPIDDIPATEQTIDSPDLFTRHPIQDGLQMHLKAMLLLNKVNKFNRRLRMRADLTERPILSEADTRTLGELDDLIRAYIQHFPPALRDPMMPLRARINKPLDVDLFAAHVLMQQCIMLLHEPHADLTDSTNISTARLLSTARGTLRMLCLVTSTSLDLGLIVRTVFGLYTAGRVLCLFLRNAIRTGMQYAGSMEVIRGEIELFHLAMSAQGKRFPLGVRHANMLEMQLQECEDTAIEAHISLEDDAETAEHSAIHSVEDGKPWK</sequence>
<reference evidence="8" key="1">
    <citation type="submission" date="2020-07" db="EMBL/GenBank/DDBJ databases">
        <title>Draft Genome Sequence of a Deep-Sea Yeast, Naganishia (Cryptococcus) liquefaciens strain N6.</title>
        <authorList>
            <person name="Han Y.W."/>
            <person name="Kajitani R."/>
            <person name="Morimoto H."/>
            <person name="Parhat M."/>
            <person name="Tsubouchi H."/>
            <person name="Bakenova O."/>
            <person name="Ogata M."/>
            <person name="Argunhan B."/>
            <person name="Aoki R."/>
            <person name="Kajiwara S."/>
            <person name="Itoh T."/>
            <person name="Iwasaki H."/>
        </authorList>
    </citation>
    <scope>NUCLEOTIDE SEQUENCE</scope>
    <source>
        <strain evidence="8">N6</strain>
    </source>
</reference>
<dbReference type="Proteomes" id="UP000620104">
    <property type="component" value="Unassembled WGS sequence"/>
</dbReference>
<dbReference type="GO" id="GO:0005634">
    <property type="term" value="C:nucleus"/>
    <property type="evidence" value="ECO:0007669"/>
    <property type="project" value="UniProtKB-SubCell"/>
</dbReference>
<evidence type="ECO:0000256" key="3">
    <source>
        <dbReference type="ARBA" id="ARBA00023015"/>
    </source>
</evidence>
<dbReference type="GO" id="GO:0000981">
    <property type="term" value="F:DNA-binding transcription factor activity, RNA polymerase II-specific"/>
    <property type="evidence" value="ECO:0007669"/>
    <property type="project" value="InterPro"/>
</dbReference>
<dbReference type="OrthoDB" id="5600212at2759"/>
<evidence type="ECO:0000256" key="2">
    <source>
        <dbReference type="ARBA" id="ARBA00022723"/>
    </source>
</evidence>
<dbReference type="Pfam" id="PF00172">
    <property type="entry name" value="Zn_clus"/>
    <property type="match status" value="1"/>
</dbReference>
<feature type="compositionally biased region" description="Low complexity" evidence="6">
    <location>
        <begin position="66"/>
        <end position="85"/>
    </location>
</feature>
<dbReference type="CDD" id="cd00067">
    <property type="entry name" value="GAL4"/>
    <property type="match status" value="1"/>
</dbReference>
<dbReference type="EMBL" id="BLZA01000011">
    <property type="protein sequence ID" value="GHJ85314.1"/>
    <property type="molecule type" value="Genomic_DNA"/>
</dbReference>
<name>A0A8H3YDH2_9TREE</name>
<dbReference type="GO" id="GO:0003677">
    <property type="term" value="F:DNA binding"/>
    <property type="evidence" value="ECO:0007669"/>
    <property type="project" value="InterPro"/>
</dbReference>
<evidence type="ECO:0000256" key="5">
    <source>
        <dbReference type="ARBA" id="ARBA00023242"/>
    </source>
</evidence>
<feature type="region of interest" description="Disordered" evidence="6">
    <location>
        <begin position="158"/>
        <end position="245"/>
    </location>
</feature>
<dbReference type="InterPro" id="IPR036864">
    <property type="entry name" value="Zn2-C6_fun-type_DNA-bd_sf"/>
</dbReference>
<dbReference type="Pfam" id="PF04082">
    <property type="entry name" value="Fungal_trans"/>
    <property type="match status" value="1"/>
</dbReference>
<feature type="region of interest" description="Disordered" evidence="6">
    <location>
        <begin position="341"/>
        <end position="382"/>
    </location>
</feature>
<evidence type="ECO:0000256" key="4">
    <source>
        <dbReference type="ARBA" id="ARBA00023163"/>
    </source>
</evidence>
<dbReference type="AlphaFoldDB" id="A0A8H3YDH2"/>
<evidence type="ECO:0000259" key="7">
    <source>
        <dbReference type="PROSITE" id="PS50048"/>
    </source>
</evidence>
<feature type="compositionally biased region" description="Pro residues" evidence="6">
    <location>
        <begin position="54"/>
        <end position="65"/>
    </location>
</feature>
<feature type="compositionally biased region" description="Polar residues" evidence="6">
    <location>
        <begin position="343"/>
        <end position="358"/>
    </location>
</feature>
<comment type="subcellular location">
    <subcellularLocation>
        <location evidence="1">Nucleus</location>
    </subcellularLocation>
</comment>
<keyword evidence="2" id="KW-0479">Metal-binding</keyword>
<accession>A0A8H3YDH2</accession>
<feature type="region of interest" description="Disordered" evidence="6">
    <location>
        <begin position="415"/>
        <end position="455"/>
    </location>
</feature>
<dbReference type="GO" id="GO:0008270">
    <property type="term" value="F:zinc ion binding"/>
    <property type="evidence" value="ECO:0007669"/>
    <property type="project" value="InterPro"/>
</dbReference>
<protein>
    <recommendedName>
        <fullName evidence="7">Zn(2)-C6 fungal-type domain-containing protein</fullName>
    </recommendedName>
</protein>
<dbReference type="SMART" id="SM00906">
    <property type="entry name" value="Fungal_trans"/>
    <property type="match status" value="1"/>
</dbReference>
<feature type="compositionally biased region" description="Low complexity" evidence="6">
    <location>
        <begin position="434"/>
        <end position="445"/>
    </location>
</feature>
<dbReference type="Gene3D" id="4.10.240.10">
    <property type="entry name" value="Zn(2)-C6 fungal-type DNA-binding domain"/>
    <property type="match status" value="1"/>
</dbReference>
<dbReference type="InterPro" id="IPR050815">
    <property type="entry name" value="TF_fung"/>
</dbReference>
<keyword evidence="3" id="KW-0805">Transcription regulation</keyword>
<comment type="caution">
    <text evidence="8">The sequence shown here is derived from an EMBL/GenBank/DDBJ whole genome shotgun (WGS) entry which is preliminary data.</text>
</comment>
<dbReference type="PANTHER" id="PTHR47338:SF29">
    <property type="entry name" value="ZN(2)-C6 FUNGAL-TYPE DOMAIN-CONTAINING PROTEIN"/>
    <property type="match status" value="1"/>
</dbReference>
<dbReference type="SUPFAM" id="SSF57701">
    <property type="entry name" value="Zn2/Cys6 DNA-binding domain"/>
    <property type="match status" value="1"/>
</dbReference>
<dbReference type="InterPro" id="IPR007219">
    <property type="entry name" value="XnlR_reg_dom"/>
</dbReference>
<feature type="domain" description="Zn(2)-C6 fungal-type" evidence="7">
    <location>
        <begin position="106"/>
        <end position="149"/>
    </location>
</feature>
<keyword evidence="4" id="KW-0804">Transcription</keyword>
<dbReference type="PROSITE" id="PS50048">
    <property type="entry name" value="ZN2_CY6_FUNGAL_2"/>
    <property type="match status" value="1"/>
</dbReference>